<protein>
    <submittedName>
        <fullName evidence="2">Uncharacterized protein</fullName>
    </submittedName>
</protein>
<feature type="region of interest" description="Disordered" evidence="1">
    <location>
        <begin position="1"/>
        <end position="20"/>
    </location>
</feature>
<evidence type="ECO:0000313" key="3">
    <source>
        <dbReference type="Proteomes" id="UP000314294"/>
    </source>
</evidence>
<proteinExistence type="predicted"/>
<gene>
    <name evidence="2" type="ORF">EYF80_057812</name>
</gene>
<accession>A0A4Z2ET89</accession>
<feature type="compositionally biased region" description="Basic and acidic residues" evidence="1">
    <location>
        <begin position="8"/>
        <end position="18"/>
    </location>
</feature>
<evidence type="ECO:0000256" key="1">
    <source>
        <dbReference type="SAM" id="MobiDB-lite"/>
    </source>
</evidence>
<organism evidence="2 3">
    <name type="scientific">Liparis tanakae</name>
    <name type="common">Tanaka's snailfish</name>
    <dbReference type="NCBI Taxonomy" id="230148"/>
    <lineage>
        <taxon>Eukaryota</taxon>
        <taxon>Metazoa</taxon>
        <taxon>Chordata</taxon>
        <taxon>Craniata</taxon>
        <taxon>Vertebrata</taxon>
        <taxon>Euteleostomi</taxon>
        <taxon>Actinopterygii</taxon>
        <taxon>Neopterygii</taxon>
        <taxon>Teleostei</taxon>
        <taxon>Neoteleostei</taxon>
        <taxon>Acanthomorphata</taxon>
        <taxon>Eupercaria</taxon>
        <taxon>Perciformes</taxon>
        <taxon>Cottioidei</taxon>
        <taxon>Cottales</taxon>
        <taxon>Liparidae</taxon>
        <taxon>Liparis</taxon>
    </lineage>
</organism>
<dbReference type="Proteomes" id="UP000314294">
    <property type="component" value="Unassembled WGS sequence"/>
</dbReference>
<comment type="caution">
    <text evidence="2">The sequence shown here is derived from an EMBL/GenBank/DDBJ whole genome shotgun (WGS) entry which is preliminary data.</text>
</comment>
<dbReference type="AlphaFoldDB" id="A0A4Z2ET89"/>
<name>A0A4Z2ET89_9TELE</name>
<keyword evidence="3" id="KW-1185">Reference proteome</keyword>
<dbReference type="EMBL" id="SRLO01002973">
    <property type="protein sequence ID" value="TNN32029.1"/>
    <property type="molecule type" value="Genomic_DNA"/>
</dbReference>
<reference evidence="2 3" key="1">
    <citation type="submission" date="2019-03" db="EMBL/GenBank/DDBJ databases">
        <title>First draft genome of Liparis tanakae, snailfish: a comprehensive survey of snailfish specific genes.</title>
        <authorList>
            <person name="Kim W."/>
            <person name="Song I."/>
            <person name="Jeong J.-H."/>
            <person name="Kim D."/>
            <person name="Kim S."/>
            <person name="Ryu S."/>
            <person name="Song J.Y."/>
            <person name="Lee S.K."/>
        </authorList>
    </citation>
    <scope>NUCLEOTIDE SEQUENCE [LARGE SCALE GENOMIC DNA]</scope>
    <source>
        <tissue evidence="2">Muscle</tissue>
    </source>
</reference>
<sequence length="93" mass="10341">MFALVHAQSEREELERRSMKAASPAALSEAACPSGAWSHNDLVLTITLKVLDYGKKENDKPDFHQTWGKCVARAEEEPVSIWGRLASAEVFLI</sequence>
<evidence type="ECO:0000313" key="2">
    <source>
        <dbReference type="EMBL" id="TNN32029.1"/>
    </source>
</evidence>